<keyword evidence="5" id="KW-1278">Translocase</keyword>
<evidence type="ECO:0000256" key="3">
    <source>
        <dbReference type="ARBA" id="ARBA00015944"/>
    </source>
</evidence>
<dbReference type="GO" id="GO:0016491">
    <property type="term" value="F:oxidoreductase activity"/>
    <property type="evidence" value="ECO:0007669"/>
    <property type="project" value="UniProtKB-KW"/>
</dbReference>
<reference evidence="11" key="1">
    <citation type="journal article" date="2016" name="Curr. Biol.">
        <title>Extensive Mitochondrial mRNA Editing and Unusual Mitochondrial Genome Organization in Calcaronean Sponges.</title>
        <authorList>
            <person name="Lavrov D.V."/>
            <person name="Adamski M."/>
            <person name="Chevaldonne P."/>
            <person name="Adamska M."/>
        </authorList>
    </citation>
    <scope>NUCLEOTIDE SEQUENCE</scope>
</reference>
<keyword evidence="6 9" id="KW-1133">Transmembrane helix</keyword>
<evidence type="ECO:0000256" key="1">
    <source>
        <dbReference type="ARBA" id="ARBA00004141"/>
    </source>
</evidence>
<keyword evidence="7 9" id="KW-0472">Membrane</keyword>
<evidence type="ECO:0000256" key="9">
    <source>
        <dbReference type="SAM" id="Phobius"/>
    </source>
</evidence>
<feature type="transmembrane region" description="Helical" evidence="9">
    <location>
        <begin position="234"/>
        <end position="256"/>
    </location>
</feature>
<comment type="similarity">
    <text evidence="2 8">Belongs to the cytochrome c oxidase subunit 3 family.</text>
</comment>
<feature type="non-terminal residue" evidence="11">
    <location>
        <position position="259"/>
    </location>
</feature>
<dbReference type="InterPro" id="IPR033945">
    <property type="entry name" value="Cyt_c_oxase_su3_dom"/>
</dbReference>
<dbReference type="InterPro" id="IPR000298">
    <property type="entry name" value="Cyt_c_oxidase-like_su3"/>
</dbReference>
<protein>
    <recommendedName>
        <fullName evidence="3 8">Cytochrome c oxidase subunit 3</fullName>
    </recommendedName>
</protein>
<sequence length="259" mass="29193">GPFYLPGRSFLPFLGAIGIFGAARSLWAWLRWGPFYFGAFSSVLGVRVGYLWWRLLLAEGSFLGLGVHNRRRLAIGFFLFLAAESMVFFSLFVSLFFAAIQPAPVLGSTWPPIGCQPLNPYAVPLTNTLLLLASGASVTWGHHRWSAGTYFFTPFWLASFLGALFLAGQGWEYFWATFSFRHGAYGCTFFLATGCHGCHVLVGSLFLAARSFWSSGSTWLWPRPVGRPLRLEASIWYWHLVDALWLGLWAVFYVWADFR</sequence>
<keyword evidence="11" id="KW-0560">Oxidoreductase</keyword>
<feature type="domain" description="Heme-copper oxidase subunit III family profile" evidence="10">
    <location>
        <begin position="1"/>
        <end position="257"/>
    </location>
</feature>
<dbReference type="AlphaFoldDB" id="A0A140CUU8"/>
<dbReference type="GO" id="GO:0005739">
    <property type="term" value="C:mitochondrion"/>
    <property type="evidence" value="ECO:0007669"/>
    <property type="project" value="TreeGrafter"/>
</dbReference>
<organism evidence="11">
    <name type="scientific">Sycon ciliatum</name>
    <dbReference type="NCBI Taxonomy" id="27933"/>
    <lineage>
        <taxon>Eukaryota</taxon>
        <taxon>Metazoa</taxon>
        <taxon>Porifera</taxon>
        <taxon>Calcarea</taxon>
        <taxon>Calcaronea</taxon>
        <taxon>Leucosolenida</taxon>
        <taxon>Sycettidae</taxon>
        <taxon>Sycon</taxon>
    </lineage>
</organism>
<dbReference type="GO" id="GO:0006123">
    <property type="term" value="P:mitochondrial electron transport, cytochrome c to oxygen"/>
    <property type="evidence" value="ECO:0007669"/>
    <property type="project" value="TreeGrafter"/>
</dbReference>
<dbReference type="InterPro" id="IPR035973">
    <property type="entry name" value="Cyt_c_oxidase_su3-like_sf"/>
</dbReference>
<accession>A0A140CUU8</accession>
<dbReference type="SUPFAM" id="SSF81452">
    <property type="entry name" value="Cytochrome c oxidase subunit III-like"/>
    <property type="match status" value="1"/>
</dbReference>
<evidence type="ECO:0000256" key="8">
    <source>
        <dbReference type="RuleBase" id="RU003375"/>
    </source>
</evidence>
<dbReference type="PANTHER" id="PTHR11403">
    <property type="entry name" value="CYTOCHROME C OXIDASE SUBUNIT III"/>
    <property type="match status" value="1"/>
</dbReference>
<evidence type="ECO:0000256" key="2">
    <source>
        <dbReference type="ARBA" id="ARBA00010581"/>
    </source>
</evidence>
<geneLocation type="mitochondrion" evidence="11"/>
<feature type="transmembrane region" description="Helical" evidence="9">
    <location>
        <begin position="35"/>
        <end position="53"/>
    </location>
</feature>
<dbReference type="Gene3D" id="1.10.287.70">
    <property type="match status" value="1"/>
</dbReference>
<dbReference type="EMBL" id="KU244279">
    <property type="protein sequence ID" value="AMJ16578.1"/>
    <property type="molecule type" value="mRNA"/>
</dbReference>
<dbReference type="Gene3D" id="1.20.120.80">
    <property type="entry name" value="Cytochrome c oxidase, subunit III, four-helix bundle"/>
    <property type="match status" value="1"/>
</dbReference>
<feature type="non-terminal residue" evidence="11">
    <location>
        <position position="1"/>
    </location>
</feature>
<proteinExistence type="evidence at transcript level"/>
<comment type="subcellular location">
    <subcellularLocation>
        <location evidence="1">Membrane</location>
        <topology evidence="1">Multi-pass membrane protein</topology>
    </subcellularLocation>
</comment>
<feature type="transmembrane region" description="Helical" evidence="9">
    <location>
        <begin position="9"/>
        <end position="29"/>
    </location>
</feature>
<keyword evidence="4 8" id="KW-0812">Transmembrane</keyword>
<evidence type="ECO:0000256" key="6">
    <source>
        <dbReference type="ARBA" id="ARBA00022989"/>
    </source>
</evidence>
<evidence type="ECO:0000259" key="10">
    <source>
        <dbReference type="PROSITE" id="PS50253"/>
    </source>
</evidence>
<dbReference type="CDD" id="cd01665">
    <property type="entry name" value="Cyt_c_Oxidase_III"/>
    <property type="match status" value="1"/>
</dbReference>
<evidence type="ECO:0000256" key="7">
    <source>
        <dbReference type="ARBA" id="ARBA00023136"/>
    </source>
</evidence>
<evidence type="ECO:0000256" key="5">
    <source>
        <dbReference type="ARBA" id="ARBA00022967"/>
    </source>
</evidence>
<dbReference type="PANTHER" id="PTHR11403:SF7">
    <property type="entry name" value="CYTOCHROME C OXIDASE SUBUNIT 3"/>
    <property type="match status" value="1"/>
</dbReference>
<gene>
    <name evidence="11" type="primary">cox3</name>
</gene>
<feature type="transmembrane region" description="Helical" evidence="9">
    <location>
        <begin position="147"/>
        <end position="168"/>
    </location>
</feature>
<dbReference type="GO" id="GO:0004129">
    <property type="term" value="F:cytochrome-c oxidase activity"/>
    <property type="evidence" value="ECO:0007669"/>
    <property type="project" value="InterPro"/>
</dbReference>
<feature type="transmembrane region" description="Helical" evidence="9">
    <location>
        <begin position="73"/>
        <end position="101"/>
    </location>
</feature>
<dbReference type="InterPro" id="IPR024791">
    <property type="entry name" value="Cyt_c/ubiquinol_Oxase_su3"/>
</dbReference>
<dbReference type="PROSITE" id="PS50253">
    <property type="entry name" value="COX3"/>
    <property type="match status" value="1"/>
</dbReference>
<dbReference type="InterPro" id="IPR013833">
    <property type="entry name" value="Cyt_c_oxidase_su3_a-hlx"/>
</dbReference>
<feature type="transmembrane region" description="Helical" evidence="9">
    <location>
        <begin position="188"/>
        <end position="213"/>
    </location>
</feature>
<dbReference type="GO" id="GO:0016020">
    <property type="term" value="C:membrane"/>
    <property type="evidence" value="ECO:0007669"/>
    <property type="project" value="UniProtKB-SubCell"/>
</dbReference>
<feature type="transmembrane region" description="Helical" evidence="9">
    <location>
        <begin position="121"/>
        <end position="140"/>
    </location>
</feature>
<name>A0A140CUU8_9METZ</name>
<keyword evidence="8 11" id="KW-0496">Mitochondrion</keyword>
<evidence type="ECO:0000256" key="4">
    <source>
        <dbReference type="ARBA" id="ARBA00022692"/>
    </source>
</evidence>
<comment type="function">
    <text evidence="8">Component of the cytochrome c oxidase, the last enzyme in the mitochondrial electron transport chain which drives oxidative phosphorylation. The respiratory chain contains 3 multisubunit complexes succinate dehydrogenase (complex II, CII), ubiquinol-cytochrome c oxidoreductase (cytochrome b-c1 complex, complex III, CIII) and cytochrome c oxidase (complex IV, CIV), that cooperate to transfer electrons derived from NADH and succinate to molecular oxygen, creating an electrochemical gradient over the inner membrane that drives transmembrane transport and the ATP synthase. Cytochrome c oxidase is the component of the respiratory chain that catalyzes the reduction of oxygen to water. Electrons originating from reduced cytochrome c in the intermembrane space (IMS) are transferred via the dinuclear copper A center (CU(A)) of subunit 2 and heme A of subunit 1 to the active site in subunit 1, a binuclear center (BNC) formed by heme A3 and copper B (CU(B)). The BNC reduces molecular oxygen to 2 water molecules using 4 electrons from cytochrome c in the IMS and 4 protons from the mitochondrial matrix.</text>
</comment>
<dbReference type="Pfam" id="PF00510">
    <property type="entry name" value="COX3"/>
    <property type="match status" value="1"/>
</dbReference>
<evidence type="ECO:0000313" key="11">
    <source>
        <dbReference type="EMBL" id="AMJ16578.1"/>
    </source>
</evidence>